<feature type="transmembrane region" description="Helical" evidence="1">
    <location>
        <begin position="76"/>
        <end position="97"/>
    </location>
</feature>
<accession>A0A1B0BN24</accession>
<dbReference type="EMBL" id="JXJN01017153">
    <property type="status" value="NOT_ANNOTATED_CDS"/>
    <property type="molecule type" value="Genomic_DNA"/>
</dbReference>
<keyword evidence="1" id="KW-0812">Transmembrane</keyword>
<dbReference type="AlphaFoldDB" id="A0A1B0BN24"/>
<keyword evidence="1" id="KW-1133">Transmembrane helix</keyword>
<evidence type="ECO:0000256" key="1">
    <source>
        <dbReference type="SAM" id="Phobius"/>
    </source>
</evidence>
<proteinExistence type="predicted"/>
<reference evidence="3" key="1">
    <citation type="submission" date="2015-01" db="EMBL/GenBank/DDBJ databases">
        <authorList>
            <person name="Aksoy S."/>
            <person name="Warren W."/>
            <person name="Wilson R.K."/>
        </authorList>
    </citation>
    <scope>NUCLEOTIDE SEQUENCE [LARGE SCALE GENOMIC DNA]</scope>
    <source>
        <strain evidence="3">IAEA</strain>
    </source>
</reference>
<sequence>MRVQYFQHNVVQPVAQNECISLVNRNLFYHLFPCIGAIHKYGLVYVYANTYFSSEQNNDAIAAEATKATILSNKQILLPLIYRSTYTLFIIIIIRYVQLQFIDTSRPPRG</sequence>
<evidence type="ECO:0000313" key="2">
    <source>
        <dbReference type="EnsemblMetazoa" id="GPPI035246-PA"/>
    </source>
</evidence>
<dbReference type="EnsemblMetazoa" id="GPPI035246-RA">
    <property type="protein sequence ID" value="GPPI035246-PA"/>
    <property type="gene ID" value="GPPI035246"/>
</dbReference>
<keyword evidence="3" id="KW-1185">Reference proteome</keyword>
<dbReference type="VEuPathDB" id="VectorBase:GPPI035246"/>
<organism evidence="2 3">
    <name type="scientific">Glossina palpalis gambiensis</name>
    <dbReference type="NCBI Taxonomy" id="67801"/>
    <lineage>
        <taxon>Eukaryota</taxon>
        <taxon>Metazoa</taxon>
        <taxon>Ecdysozoa</taxon>
        <taxon>Arthropoda</taxon>
        <taxon>Hexapoda</taxon>
        <taxon>Insecta</taxon>
        <taxon>Pterygota</taxon>
        <taxon>Neoptera</taxon>
        <taxon>Endopterygota</taxon>
        <taxon>Diptera</taxon>
        <taxon>Brachycera</taxon>
        <taxon>Muscomorpha</taxon>
        <taxon>Hippoboscoidea</taxon>
        <taxon>Glossinidae</taxon>
        <taxon>Glossina</taxon>
    </lineage>
</organism>
<reference evidence="2" key="2">
    <citation type="submission" date="2020-05" db="UniProtKB">
        <authorList>
            <consortium name="EnsemblMetazoa"/>
        </authorList>
    </citation>
    <scope>IDENTIFICATION</scope>
    <source>
        <strain evidence="2">IAEA</strain>
    </source>
</reference>
<name>A0A1B0BN24_9MUSC</name>
<protein>
    <submittedName>
        <fullName evidence="2">Uncharacterized protein</fullName>
    </submittedName>
</protein>
<dbReference type="Proteomes" id="UP000092460">
    <property type="component" value="Unassembled WGS sequence"/>
</dbReference>
<keyword evidence="1" id="KW-0472">Membrane</keyword>
<evidence type="ECO:0000313" key="3">
    <source>
        <dbReference type="Proteomes" id="UP000092460"/>
    </source>
</evidence>